<protein>
    <submittedName>
        <fullName evidence="3">STAS domain-containing protein</fullName>
    </submittedName>
</protein>
<organism evidence="3 4">
    <name type="scientific">Kineococcus mangrovi</name>
    <dbReference type="NCBI Taxonomy" id="1660183"/>
    <lineage>
        <taxon>Bacteria</taxon>
        <taxon>Bacillati</taxon>
        <taxon>Actinomycetota</taxon>
        <taxon>Actinomycetes</taxon>
        <taxon>Kineosporiales</taxon>
        <taxon>Kineosporiaceae</taxon>
        <taxon>Kineococcus</taxon>
    </lineage>
</organism>
<dbReference type="CDD" id="cd07043">
    <property type="entry name" value="STAS_anti-anti-sigma_factors"/>
    <property type="match status" value="1"/>
</dbReference>
<evidence type="ECO:0000313" key="4">
    <source>
        <dbReference type="Proteomes" id="UP001566476"/>
    </source>
</evidence>
<dbReference type="Proteomes" id="UP001566476">
    <property type="component" value="Unassembled WGS sequence"/>
</dbReference>
<gene>
    <name evidence="3" type="ORF">AB2L28_07585</name>
</gene>
<feature type="domain" description="STAS" evidence="2">
    <location>
        <begin position="12"/>
        <end position="115"/>
    </location>
</feature>
<reference evidence="3 4" key="1">
    <citation type="submission" date="2024-07" db="EMBL/GenBank/DDBJ databases">
        <authorList>
            <person name="Thanompreechachai J."/>
            <person name="Duangmal K."/>
        </authorList>
    </citation>
    <scope>NUCLEOTIDE SEQUENCE [LARGE SCALE GENOMIC DNA]</scope>
    <source>
        <strain evidence="3 4">TBRC 1896</strain>
    </source>
</reference>
<dbReference type="InterPro" id="IPR002645">
    <property type="entry name" value="STAS_dom"/>
</dbReference>
<dbReference type="PANTHER" id="PTHR33495">
    <property type="entry name" value="ANTI-SIGMA FACTOR ANTAGONIST TM_1081-RELATED-RELATED"/>
    <property type="match status" value="1"/>
</dbReference>
<sequence length="150" mass="15464">MTFSICSRPRAGVVTVEVRGDLDLTTAHSAHLCLTGAVHDGRTVVVDLSRVPFVDGAAVSVLLSAARDASRRGGRLVLAEARPVVQLLLDALDLTPLLGGRGTVAQERAAALAAWAETSPVADADADADGGVSGEVPPRQPAFALTTSWE</sequence>
<feature type="region of interest" description="Disordered" evidence="1">
    <location>
        <begin position="124"/>
        <end position="150"/>
    </location>
</feature>
<name>A0ABV4I097_9ACTN</name>
<proteinExistence type="predicted"/>
<evidence type="ECO:0000256" key="1">
    <source>
        <dbReference type="SAM" id="MobiDB-lite"/>
    </source>
</evidence>
<dbReference type="EMBL" id="JBGGTQ010000003">
    <property type="protein sequence ID" value="MEZ0492097.1"/>
    <property type="molecule type" value="Genomic_DNA"/>
</dbReference>
<dbReference type="RefSeq" id="WP_370718144.1">
    <property type="nucleotide sequence ID" value="NZ_JBGGTQ010000003.1"/>
</dbReference>
<comment type="caution">
    <text evidence="3">The sequence shown here is derived from an EMBL/GenBank/DDBJ whole genome shotgun (WGS) entry which is preliminary data.</text>
</comment>
<dbReference type="Gene3D" id="3.30.750.24">
    <property type="entry name" value="STAS domain"/>
    <property type="match status" value="1"/>
</dbReference>
<dbReference type="SUPFAM" id="SSF52091">
    <property type="entry name" value="SpoIIaa-like"/>
    <property type="match status" value="1"/>
</dbReference>
<dbReference type="PANTHER" id="PTHR33495:SF2">
    <property type="entry name" value="ANTI-SIGMA FACTOR ANTAGONIST TM_1081-RELATED"/>
    <property type="match status" value="1"/>
</dbReference>
<dbReference type="Pfam" id="PF01740">
    <property type="entry name" value="STAS"/>
    <property type="match status" value="1"/>
</dbReference>
<accession>A0ABV4I097</accession>
<dbReference type="PROSITE" id="PS50801">
    <property type="entry name" value="STAS"/>
    <property type="match status" value="1"/>
</dbReference>
<keyword evidence="4" id="KW-1185">Reference proteome</keyword>
<evidence type="ECO:0000259" key="2">
    <source>
        <dbReference type="PROSITE" id="PS50801"/>
    </source>
</evidence>
<evidence type="ECO:0000313" key="3">
    <source>
        <dbReference type="EMBL" id="MEZ0492097.1"/>
    </source>
</evidence>
<dbReference type="InterPro" id="IPR036513">
    <property type="entry name" value="STAS_dom_sf"/>
</dbReference>